<dbReference type="GO" id="GO:0005886">
    <property type="term" value="C:plasma membrane"/>
    <property type="evidence" value="ECO:0007669"/>
    <property type="project" value="TreeGrafter"/>
</dbReference>
<feature type="compositionally biased region" description="Low complexity" evidence="3">
    <location>
        <begin position="406"/>
        <end position="419"/>
    </location>
</feature>
<dbReference type="Gene3D" id="2.40.420.20">
    <property type="match status" value="1"/>
</dbReference>
<dbReference type="Gene3D" id="2.40.30.170">
    <property type="match status" value="1"/>
</dbReference>
<gene>
    <name evidence="8" type="ORF">I5E68_11835</name>
</gene>
<proteinExistence type="inferred from homology"/>
<dbReference type="PANTHER" id="PTHR30158:SF3">
    <property type="entry name" value="MULTIDRUG EFFLUX PUMP SUBUNIT ACRA-RELATED"/>
    <property type="match status" value="1"/>
</dbReference>
<accession>A0A931HCW9</accession>
<dbReference type="Pfam" id="PF25944">
    <property type="entry name" value="Beta-barrel_RND"/>
    <property type="match status" value="1"/>
</dbReference>
<evidence type="ECO:0000313" key="8">
    <source>
        <dbReference type="EMBL" id="MBH0113641.1"/>
    </source>
</evidence>
<feature type="region of interest" description="Disordered" evidence="3">
    <location>
        <begin position="404"/>
        <end position="425"/>
    </location>
</feature>
<dbReference type="InterPro" id="IPR006143">
    <property type="entry name" value="RND_pump_MFP"/>
</dbReference>
<dbReference type="GO" id="GO:0022857">
    <property type="term" value="F:transmembrane transporter activity"/>
    <property type="evidence" value="ECO:0007669"/>
    <property type="project" value="InterPro"/>
</dbReference>
<reference evidence="8" key="1">
    <citation type="submission" date="2020-11" db="EMBL/GenBank/DDBJ databases">
        <title>Novosphingobium aureum sp. nov., a marine bacterium isolated from sediment of a salt flat.</title>
        <authorList>
            <person name="Yoo Y."/>
            <person name="Kim J.-J."/>
        </authorList>
    </citation>
    <scope>NUCLEOTIDE SEQUENCE</scope>
    <source>
        <strain evidence="8">YJ-S2-02</strain>
    </source>
</reference>
<evidence type="ECO:0000313" key="9">
    <source>
        <dbReference type="Proteomes" id="UP000617634"/>
    </source>
</evidence>
<dbReference type="GO" id="GO:0030313">
    <property type="term" value="C:cell envelope"/>
    <property type="evidence" value="ECO:0007669"/>
    <property type="project" value="UniProtKB-SubCell"/>
</dbReference>
<evidence type="ECO:0000256" key="2">
    <source>
        <dbReference type="ARBA" id="ARBA00009477"/>
    </source>
</evidence>
<name>A0A931HCW9_9SPHN</name>
<evidence type="ECO:0000259" key="4">
    <source>
        <dbReference type="Pfam" id="PF25876"/>
    </source>
</evidence>
<dbReference type="InterPro" id="IPR058625">
    <property type="entry name" value="MdtA-like_BSH"/>
</dbReference>
<evidence type="ECO:0000259" key="6">
    <source>
        <dbReference type="Pfam" id="PF25944"/>
    </source>
</evidence>
<dbReference type="Pfam" id="PF25876">
    <property type="entry name" value="HH_MFP_RND"/>
    <property type="match status" value="1"/>
</dbReference>
<evidence type="ECO:0000256" key="3">
    <source>
        <dbReference type="SAM" id="MobiDB-lite"/>
    </source>
</evidence>
<comment type="subcellular location">
    <subcellularLocation>
        <location evidence="1">Cell envelope</location>
    </subcellularLocation>
</comment>
<dbReference type="Proteomes" id="UP000617634">
    <property type="component" value="Unassembled WGS sequence"/>
</dbReference>
<protein>
    <submittedName>
        <fullName evidence="8">Efflux RND transporter periplasmic adaptor subunit</fullName>
    </submittedName>
</protein>
<comment type="caution">
    <text evidence="8">The sequence shown here is derived from an EMBL/GenBank/DDBJ whole genome shotgun (WGS) entry which is preliminary data.</text>
</comment>
<dbReference type="SUPFAM" id="SSF111369">
    <property type="entry name" value="HlyD-like secretion proteins"/>
    <property type="match status" value="1"/>
</dbReference>
<organism evidence="8 9">
    <name type="scientific">Novosphingobium aureum</name>
    <dbReference type="NCBI Taxonomy" id="2792964"/>
    <lineage>
        <taxon>Bacteria</taxon>
        <taxon>Pseudomonadati</taxon>
        <taxon>Pseudomonadota</taxon>
        <taxon>Alphaproteobacteria</taxon>
        <taxon>Sphingomonadales</taxon>
        <taxon>Sphingomonadaceae</taxon>
        <taxon>Novosphingobium</taxon>
    </lineage>
</organism>
<dbReference type="Pfam" id="PF25917">
    <property type="entry name" value="BSH_RND"/>
    <property type="match status" value="1"/>
</dbReference>
<evidence type="ECO:0000256" key="1">
    <source>
        <dbReference type="ARBA" id="ARBA00004196"/>
    </source>
</evidence>
<dbReference type="Gene3D" id="1.10.287.470">
    <property type="entry name" value="Helix hairpin bin"/>
    <property type="match status" value="1"/>
</dbReference>
<dbReference type="Pfam" id="PF25967">
    <property type="entry name" value="RND-MFP_C"/>
    <property type="match status" value="1"/>
</dbReference>
<feature type="domain" description="Multidrug resistance protein MdtA-like alpha-helical hairpin" evidence="4">
    <location>
        <begin position="136"/>
        <end position="205"/>
    </location>
</feature>
<dbReference type="PANTHER" id="PTHR30158">
    <property type="entry name" value="ACRA/E-RELATED COMPONENT OF DRUG EFFLUX TRANSPORTER"/>
    <property type="match status" value="1"/>
</dbReference>
<dbReference type="GO" id="GO:0046677">
    <property type="term" value="P:response to antibiotic"/>
    <property type="evidence" value="ECO:0007669"/>
    <property type="project" value="TreeGrafter"/>
</dbReference>
<keyword evidence="9" id="KW-1185">Reference proteome</keyword>
<dbReference type="InterPro" id="IPR058627">
    <property type="entry name" value="MdtA-like_C"/>
</dbReference>
<dbReference type="FunFam" id="2.40.420.20:FF:000001">
    <property type="entry name" value="Efflux RND transporter periplasmic adaptor subunit"/>
    <property type="match status" value="1"/>
</dbReference>
<feature type="domain" description="Multidrug resistance protein MdtA-like C-terminal permuted SH3" evidence="7">
    <location>
        <begin position="334"/>
        <end position="393"/>
    </location>
</feature>
<feature type="domain" description="Multidrug resistance protein MdtA-like beta-barrel" evidence="6">
    <location>
        <begin position="242"/>
        <end position="327"/>
    </location>
</feature>
<dbReference type="Gene3D" id="2.40.50.100">
    <property type="match status" value="1"/>
</dbReference>
<sequence>MSGSLALASNSLNTASLAQSKVPVLPVLASRLPLPRSNRVRLGALLLACATLPACSGSEDDAARGPRETEVGYIVAKPSTVPISVSLSGRTVAFETSQVRPQVEGVIRKRLFTEGAYVKAGQTLYQIDPSIYRAQVNQANANLASARASAAAAKARAERLKPLAEMEAVAKQDYTDALADARVAEASIAQNKAALETAQVNLRFTTVPAPISGRIGRSLVTVGALASASQADPLAIIQRTDPIYVDLNQSAADLVGLRRRLARGGATPGSTEVTLHLDDGTEYEQRGTVKFSEVTVDEDTGTVTLRAQFPNPDGLLLPGMFVTASFDQARAPGAFLVPQAAVQRDFDGSAYLMVVGKDGKAERRKVTSDRTLGPNSVVTAGLKDGDKVITEGLNGLKQDAAIKPVPAGSASPAAGAKAASAKKDG</sequence>
<dbReference type="AlphaFoldDB" id="A0A931HCW9"/>
<comment type="similarity">
    <text evidence="2">Belongs to the membrane fusion protein (MFP) (TC 8.A.1) family.</text>
</comment>
<dbReference type="NCBIfam" id="TIGR01730">
    <property type="entry name" value="RND_mfp"/>
    <property type="match status" value="1"/>
</dbReference>
<dbReference type="EMBL" id="JADZGI010000001">
    <property type="protein sequence ID" value="MBH0113641.1"/>
    <property type="molecule type" value="Genomic_DNA"/>
</dbReference>
<evidence type="ECO:0000259" key="7">
    <source>
        <dbReference type="Pfam" id="PF25967"/>
    </source>
</evidence>
<feature type="domain" description="Multidrug resistance protein MdtA-like barrel-sandwich hybrid" evidence="5">
    <location>
        <begin position="96"/>
        <end position="238"/>
    </location>
</feature>
<dbReference type="InterPro" id="IPR058624">
    <property type="entry name" value="MdtA-like_HH"/>
</dbReference>
<dbReference type="InterPro" id="IPR058626">
    <property type="entry name" value="MdtA-like_b-barrel"/>
</dbReference>
<evidence type="ECO:0000259" key="5">
    <source>
        <dbReference type="Pfam" id="PF25917"/>
    </source>
</evidence>